<reference evidence="5 6" key="1">
    <citation type="submission" date="2022-01" db="EMBL/GenBank/DDBJ databases">
        <authorList>
            <person name="Xiong W."/>
            <person name="Schranz E."/>
        </authorList>
    </citation>
    <scope>NUCLEOTIDE SEQUENCE [LARGE SCALE GENOMIC DNA]</scope>
</reference>
<comment type="caution">
    <text evidence="5">The sequence shown here is derived from an EMBL/GenBank/DDBJ whole genome shotgun (WGS) entry which is preliminary data.</text>
</comment>
<evidence type="ECO:0008006" key="7">
    <source>
        <dbReference type="Google" id="ProtNLM"/>
    </source>
</evidence>
<dbReference type="SUPFAM" id="SSF54236">
    <property type="entry name" value="Ubiquitin-like"/>
    <property type="match status" value="1"/>
</dbReference>
<keyword evidence="6" id="KW-1185">Reference proteome</keyword>
<dbReference type="PROSITE" id="PS50053">
    <property type="entry name" value="UBIQUITIN_2"/>
    <property type="match status" value="1"/>
</dbReference>
<dbReference type="GO" id="GO:0046872">
    <property type="term" value="F:metal ion binding"/>
    <property type="evidence" value="ECO:0007669"/>
    <property type="project" value="InterPro"/>
</dbReference>
<dbReference type="AlphaFoldDB" id="A0AAU9MEE3"/>
<proteinExistence type="predicted"/>
<evidence type="ECO:0000256" key="1">
    <source>
        <dbReference type="ARBA" id="ARBA00004170"/>
    </source>
</evidence>
<dbReference type="Gene3D" id="3.30.70.100">
    <property type="match status" value="1"/>
</dbReference>
<accession>A0AAU9MEE3</accession>
<sequence length="376" mass="42718">MMEIMSNFDHDNRNPRVLMHNALIVRRLSFSYHKLPKQLLKLSVLKLDGSSFGVEVSMNATVADLKLVLEEFFRFLPKEKRCIVSWSHVWGHFCLCYKGQKLLNDKAYIRRLGIKDGDQIKFVRHVTINYRPTRQQMIKNQSDELKQPSMSSDDARNCDSIEEDEEGESVFIHGSRVANFLKGWFSYRKFRNSIQKIVVTVTMNNEKKIRKALKIVVSLSGVESASFIGSDKTQIAVIGEHVDSVELATLLRKRVGYTELLSVGPVEEKKPAAAKETNPTFDNLPYGFRANTWLVPPSILDSESNFQPLPSEDEYISIDDQPEGGANSLNINSLRALLPNSRDVELSRSLSSEQGNFEASRCLVEQRNSDSVRIES</sequence>
<evidence type="ECO:0000313" key="5">
    <source>
        <dbReference type="EMBL" id="CAH1422973.1"/>
    </source>
</evidence>
<dbReference type="InterPro" id="IPR039690">
    <property type="entry name" value="SNRNP25"/>
</dbReference>
<dbReference type="InterPro" id="IPR000626">
    <property type="entry name" value="Ubiquitin-like_dom"/>
</dbReference>
<evidence type="ECO:0000313" key="6">
    <source>
        <dbReference type="Proteomes" id="UP001157418"/>
    </source>
</evidence>
<organism evidence="5 6">
    <name type="scientific">Lactuca virosa</name>
    <dbReference type="NCBI Taxonomy" id="75947"/>
    <lineage>
        <taxon>Eukaryota</taxon>
        <taxon>Viridiplantae</taxon>
        <taxon>Streptophyta</taxon>
        <taxon>Embryophyta</taxon>
        <taxon>Tracheophyta</taxon>
        <taxon>Spermatophyta</taxon>
        <taxon>Magnoliopsida</taxon>
        <taxon>eudicotyledons</taxon>
        <taxon>Gunneridae</taxon>
        <taxon>Pentapetalae</taxon>
        <taxon>asterids</taxon>
        <taxon>campanulids</taxon>
        <taxon>Asterales</taxon>
        <taxon>Asteraceae</taxon>
        <taxon>Cichorioideae</taxon>
        <taxon>Cichorieae</taxon>
        <taxon>Lactucinae</taxon>
        <taxon>Lactuca</taxon>
    </lineage>
</organism>
<dbReference type="Proteomes" id="UP001157418">
    <property type="component" value="Unassembled WGS sequence"/>
</dbReference>
<gene>
    <name evidence="5" type="ORF">LVIROSA_LOCUS10272</name>
</gene>
<dbReference type="InterPro" id="IPR029071">
    <property type="entry name" value="Ubiquitin-like_domsf"/>
</dbReference>
<dbReference type="GO" id="GO:0016020">
    <property type="term" value="C:membrane"/>
    <property type="evidence" value="ECO:0007669"/>
    <property type="project" value="UniProtKB-SubCell"/>
</dbReference>
<protein>
    <recommendedName>
        <fullName evidence="7">Ubiquitin-like domain-containing protein</fullName>
    </recommendedName>
</protein>
<dbReference type="CDD" id="cd17058">
    <property type="entry name" value="Ubl_SNRNP25"/>
    <property type="match status" value="1"/>
</dbReference>
<dbReference type="GO" id="GO:0009626">
    <property type="term" value="P:plant-type hypersensitive response"/>
    <property type="evidence" value="ECO:0007669"/>
    <property type="project" value="UniProtKB-KW"/>
</dbReference>
<feature type="region of interest" description="Disordered" evidence="2">
    <location>
        <begin position="140"/>
        <end position="159"/>
    </location>
</feature>
<dbReference type="InterPro" id="IPR006121">
    <property type="entry name" value="HMA_dom"/>
</dbReference>
<dbReference type="Pfam" id="PF18036">
    <property type="entry name" value="Ubiquitin_4"/>
    <property type="match status" value="1"/>
</dbReference>
<comment type="subcellular location">
    <subcellularLocation>
        <location evidence="1">Membrane</location>
        <topology evidence="1">Peripheral membrane protein</topology>
    </subcellularLocation>
</comment>
<dbReference type="GO" id="GO:0000398">
    <property type="term" value="P:mRNA splicing, via spliceosome"/>
    <property type="evidence" value="ECO:0007669"/>
    <property type="project" value="InterPro"/>
</dbReference>
<name>A0AAU9MEE3_9ASTR</name>
<dbReference type="EMBL" id="CAKMRJ010001112">
    <property type="protein sequence ID" value="CAH1422973.1"/>
    <property type="molecule type" value="Genomic_DNA"/>
</dbReference>
<dbReference type="Gene3D" id="3.10.20.90">
    <property type="entry name" value="Phosphatidylinositol 3-kinase Catalytic Subunit, Chain A, domain 1"/>
    <property type="match status" value="1"/>
</dbReference>
<evidence type="ECO:0000259" key="3">
    <source>
        <dbReference type="PROSITE" id="PS50053"/>
    </source>
</evidence>
<evidence type="ECO:0000259" key="4">
    <source>
        <dbReference type="PROSITE" id="PS50846"/>
    </source>
</evidence>
<evidence type="ECO:0000256" key="2">
    <source>
        <dbReference type="SAM" id="MobiDB-lite"/>
    </source>
</evidence>
<dbReference type="PANTHER" id="PTHR14942">
    <property type="entry name" value="U11/U12 SMALL NUCLEAR RIBONUCLEOPROTEIN 25 KDA PROTEIN"/>
    <property type="match status" value="1"/>
</dbReference>
<dbReference type="PROSITE" id="PS50846">
    <property type="entry name" value="HMA_2"/>
    <property type="match status" value="1"/>
</dbReference>
<feature type="domain" description="Ubiquitin-like" evidence="3">
    <location>
        <begin position="40"/>
        <end position="123"/>
    </location>
</feature>
<dbReference type="InterPro" id="IPR040610">
    <property type="entry name" value="SNRNP25_ubiquitin"/>
</dbReference>
<feature type="domain" description="HMA" evidence="4">
    <location>
        <begin position="194"/>
        <end position="263"/>
    </location>
</feature>
<dbReference type="PANTHER" id="PTHR14942:SF9">
    <property type="entry name" value="OS02G0188500 PROTEIN"/>
    <property type="match status" value="1"/>
</dbReference>